<dbReference type="SUPFAM" id="SSF52374">
    <property type="entry name" value="Nucleotidylyl transferase"/>
    <property type="match status" value="1"/>
</dbReference>
<dbReference type="Gene3D" id="1.10.10.830">
    <property type="entry name" value="Ile-tRNA synthetase CP2 domain-like"/>
    <property type="match status" value="1"/>
</dbReference>
<accession>A0A3E2BKV6</accession>
<keyword evidence="6 10" id="KW-0648">Protein biosynthesis</keyword>
<dbReference type="SUPFAM" id="SSF47323">
    <property type="entry name" value="Anticodon-binding domain of a subclass of class I aminoacyl-tRNA synthetases"/>
    <property type="match status" value="1"/>
</dbReference>
<name>A0A3E2BKV6_9BACT</name>
<comment type="domain">
    <text evidence="10">IleRS has two distinct active sites: one for aminoacylation and one for editing. The misactivated valine is translocated from the active site to the editing site, which sterically excludes the correctly activated isoleucine. The single editing site contains two valyl binding pockets, one specific for each substrate (Val-AMP or Val-tRNA(Ile)).</text>
</comment>
<sequence>MSEPLDLKKSLNLPQTSFAMKAQLAQKEPEIIKKWNGMNLYERIIQSRKDRPTFILHDGPPYANGHIHLGTALNKILKDFIVKSRTMMGYLSPYIPGWDCHGLPIEIRVDQLLGARKKEMTVIDIREECRKYALKFIDIQREEFRRLGVFGDWKNPYLTMNPGYEADILRFLAEFFASGNIYKGKRPVHWCLHCQTALAEAEIEYKEKKSPSIYVKFPLLSDLSEKLPQLRGKKVSVIIWTTTPWTLPANLAIAFHPDYEYSVAEVGDEVFILARRLLPVVAEELGWAGYRELAVLTGRDLEGLKARHPFINRESVFVLADYVTLEDGTGCVHTAPGHGYDDYLTGLAYGLDIYTPVDEEGRFLAQVERYGGLNVFEANPKIVSDMQKEGTLLKQAEVSHSYPHCWRCKQPVIFRATEQWFISMDKNGLREKTLEEIKKIRWIPYWGEERIANMMQSRPDWCISRQRSWGVPIPAFYCENCGYILADEHITRRVADIFEKHGSNSWFEKPASELLPPGQKCPSCGGQRFKKENNILDVWFESGASHGILGKSPELPWPADLYVEGHDQYRGWFNSSLVIGVGARNGSPYRTCLTHGFVLDEQGRAMSKSLGNIIEPEEIISKHGAEILRLWVAMLNYKEDARFGQEILQRLVEAYRKIRNTWRFLLGNLYDFRPDTDRLPPEELLWLDRWILERARQVRQRVVKAYEDYEFHIVFHSLYNFFTVDLSAFYLDVIKDRMYCSGPASKLRRSGQTAMFLVLENTLRLMAPILPFTADEAWEAMPDFKDKAGSVHLCSFPEDSQPWLEPELMQKVERLLETREQVQKEMEKAREAKLIGNSLEARLVFRAPGEVFDLLEEFKDDLPSLFIVSEVEVSPIGEGELVVSVERAGGQKCERCWNYSSSVGQDRDYPAVCERCARVLKSEMKLN</sequence>
<comment type="catalytic activity">
    <reaction evidence="9 10">
        <text>tRNA(Ile) + L-isoleucine + ATP = L-isoleucyl-tRNA(Ile) + AMP + diphosphate</text>
        <dbReference type="Rhea" id="RHEA:11060"/>
        <dbReference type="Rhea" id="RHEA-COMP:9666"/>
        <dbReference type="Rhea" id="RHEA-COMP:9695"/>
        <dbReference type="ChEBI" id="CHEBI:30616"/>
        <dbReference type="ChEBI" id="CHEBI:33019"/>
        <dbReference type="ChEBI" id="CHEBI:58045"/>
        <dbReference type="ChEBI" id="CHEBI:78442"/>
        <dbReference type="ChEBI" id="CHEBI:78528"/>
        <dbReference type="ChEBI" id="CHEBI:456215"/>
        <dbReference type="EC" id="6.1.1.5"/>
    </reaction>
</comment>
<dbReference type="Gene3D" id="1.10.730.20">
    <property type="match status" value="1"/>
</dbReference>
<dbReference type="CDD" id="cd00818">
    <property type="entry name" value="IleRS_core"/>
    <property type="match status" value="1"/>
</dbReference>
<dbReference type="PANTHER" id="PTHR42765:SF1">
    <property type="entry name" value="ISOLEUCINE--TRNA LIGASE, MITOCHONDRIAL"/>
    <property type="match status" value="1"/>
</dbReference>
<comment type="subcellular location">
    <subcellularLocation>
        <location evidence="10">Cytoplasm</location>
    </subcellularLocation>
</comment>
<dbReference type="GO" id="GO:0000049">
    <property type="term" value="F:tRNA binding"/>
    <property type="evidence" value="ECO:0007669"/>
    <property type="project" value="InterPro"/>
</dbReference>
<reference evidence="15 16" key="1">
    <citation type="submission" date="2018-08" db="EMBL/GenBank/DDBJ databases">
        <title>Genome analysis of the thermophilic bacterium of the candidate phylum Aminicenantes from deep subsurface aquifer revealed its physiology and ecological role.</title>
        <authorList>
            <person name="Kadnikov V.V."/>
            <person name="Mardanov A.V."/>
            <person name="Beletsky A.V."/>
            <person name="Karnachuk O.V."/>
            <person name="Ravin N.V."/>
        </authorList>
    </citation>
    <scope>NUCLEOTIDE SEQUENCE [LARGE SCALE GENOMIC DNA]</scope>
    <source>
        <strain evidence="15">BY38</strain>
    </source>
</reference>
<keyword evidence="11" id="KW-0175">Coiled coil</keyword>
<feature type="binding site" evidence="10">
    <location>
        <position position="893"/>
    </location>
    <ligand>
        <name>Zn(2+)</name>
        <dbReference type="ChEBI" id="CHEBI:29105"/>
    </ligand>
</feature>
<organism evidence="15 16">
    <name type="scientific">Candidatus Saccharicenans subterraneus</name>
    <dbReference type="NCBI Taxonomy" id="2508984"/>
    <lineage>
        <taxon>Bacteria</taxon>
        <taxon>Candidatus Aminicenantota</taxon>
        <taxon>Candidatus Aminicenantia</taxon>
        <taxon>Candidatus Aminicenantales</taxon>
        <taxon>Candidatus Saccharicenantaceae</taxon>
        <taxon>Candidatus Saccharicenans</taxon>
    </lineage>
</organism>
<feature type="short sequence motif" description="'HIGH' region" evidence="10">
    <location>
        <begin position="61"/>
        <end position="71"/>
    </location>
</feature>
<dbReference type="Pfam" id="PF00133">
    <property type="entry name" value="tRNA-synt_1"/>
    <property type="match status" value="1"/>
</dbReference>
<comment type="cofactor">
    <cofactor evidence="10">
        <name>Zn(2+)</name>
        <dbReference type="ChEBI" id="CHEBI:29105"/>
    </cofactor>
    <text evidence="10">Binds 1 zinc ion per subunit.</text>
</comment>
<dbReference type="GO" id="GO:0005524">
    <property type="term" value="F:ATP binding"/>
    <property type="evidence" value="ECO:0007669"/>
    <property type="project" value="UniProtKB-UniRule"/>
</dbReference>
<feature type="coiled-coil region" evidence="11">
    <location>
        <begin position="805"/>
        <end position="832"/>
    </location>
</feature>
<dbReference type="GO" id="GO:0008270">
    <property type="term" value="F:zinc ion binding"/>
    <property type="evidence" value="ECO:0007669"/>
    <property type="project" value="UniProtKB-UniRule"/>
</dbReference>
<evidence type="ECO:0000256" key="10">
    <source>
        <dbReference type="HAMAP-Rule" id="MF_02002"/>
    </source>
</evidence>
<dbReference type="InterPro" id="IPR013155">
    <property type="entry name" value="M/V/L/I-tRNA-synth_anticd-bd"/>
</dbReference>
<dbReference type="InterPro" id="IPR001412">
    <property type="entry name" value="aa-tRNA-synth_I_CS"/>
</dbReference>
<keyword evidence="2 10" id="KW-0963">Cytoplasm</keyword>
<dbReference type="InterPro" id="IPR009080">
    <property type="entry name" value="tRNAsynth_Ia_anticodon-bd"/>
</dbReference>
<evidence type="ECO:0000256" key="7">
    <source>
        <dbReference type="ARBA" id="ARBA00023146"/>
    </source>
</evidence>
<evidence type="ECO:0000256" key="8">
    <source>
        <dbReference type="ARBA" id="ARBA00025217"/>
    </source>
</evidence>
<proteinExistence type="inferred from homology"/>
<dbReference type="SUPFAM" id="SSF50677">
    <property type="entry name" value="ValRS/IleRS/LeuRS editing domain"/>
    <property type="match status" value="1"/>
</dbReference>
<evidence type="ECO:0000259" key="13">
    <source>
        <dbReference type="Pfam" id="PF06827"/>
    </source>
</evidence>
<comment type="caution">
    <text evidence="15">The sequence shown here is derived from an EMBL/GenBank/DDBJ whole genome shotgun (WGS) entry which is preliminary data.</text>
</comment>
<dbReference type="GO" id="GO:0004822">
    <property type="term" value="F:isoleucine-tRNA ligase activity"/>
    <property type="evidence" value="ECO:0007669"/>
    <property type="project" value="UniProtKB-UniRule"/>
</dbReference>
<dbReference type="InterPro" id="IPR009008">
    <property type="entry name" value="Val/Leu/Ile-tRNA-synth_edit"/>
</dbReference>
<protein>
    <recommendedName>
        <fullName evidence="10">Isoleucine--tRNA ligase</fullName>
        <ecNumber evidence="10">6.1.1.5</ecNumber>
    </recommendedName>
    <alternativeName>
        <fullName evidence="10">Isoleucyl-tRNA synthetase</fullName>
        <shortName evidence="10">IleRS</shortName>
    </alternativeName>
</protein>
<dbReference type="NCBIfam" id="TIGR00392">
    <property type="entry name" value="ileS"/>
    <property type="match status" value="1"/>
</dbReference>
<dbReference type="PRINTS" id="PR00984">
    <property type="entry name" value="TRNASYNTHILE"/>
</dbReference>
<dbReference type="Proteomes" id="UP000257323">
    <property type="component" value="Unassembled WGS sequence"/>
</dbReference>
<comment type="subunit">
    <text evidence="10">Monomer.</text>
</comment>
<keyword evidence="10" id="KW-0862">Zinc</keyword>
<evidence type="ECO:0000259" key="12">
    <source>
        <dbReference type="Pfam" id="PF00133"/>
    </source>
</evidence>
<comment type="similarity">
    <text evidence="1 10">Belongs to the class-I aminoacyl-tRNA synthetase family. IleS type 1 subfamily.</text>
</comment>
<dbReference type="InterPro" id="IPR002300">
    <property type="entry name" value="aa-tRNA-synth_Ia"/>
</dbReference>
<dbReference type="InterPro" id="IPR014729">
    <property type="entry name" value="Rossmann-like_a/b/a_fold"/>
</dbReference>
<evidence type="ECO:0000313" key="15">
    <source>
        <dbReference type="EMBL" id="RFT15368.1"/>
    </source>
</evidence>
<feature type="domain" description="Aminoacyl-tRNA synthetase class Ia" evidence="12">
    <location>
        <begin position="31"/>
        <end position="642"/>
    </location>
</feature>
<keyword evidence="7 10" id="KW-0030">Aminoacyl-tRNA synthetase</keyword>
<feature type="binding site" evidence="10">
    <location>
        <position position="913"/>
    </location>
    <ligand>
        <name>Zn(2+)</name>
        <dbReference type="ChEBI" id="CHEBI:29105"/>
    </ligand>
</feature>
<feature type="domain" description="Zinc finger FPG/IleRS-type" evidence="13">
    <location>
        <begin position="890"/>
        <end position="918"/>
    </location>
</feature>
<dbReference type="PROSITE" id="PS00178">
    <property type="entry name" value="AA_TRNA_LIGASE_I"/>
    <property type="match status" value="1"/>
</dbReference>
<gene>
    <name evidence="10" type="primary">ileS</name>
    <name evidence="15" type="ORF">OP8BY_0477</name>
</gene>
<dbReference type="InterPro" id="IPR023585">
    <property type="entry name" value="Ile-tRNA-ligase_type1"/>
</dbReference>
<dbReference type="InterPro" id="IPR010663">
    <property type="entry name" value="Znf_FPG/IleRS"/>
</dbReference>
<dbReference type="PANTHER" id="PTHR42765">
    <property type="entry name" value="SOLEUCYL-TRNA SYNTHETASE"/>
    <property type="match status" value="1"/>
</dbReference>
<dbReference type="InterPro" id="IPR050081">
    <property type="entry name" value="Ile-tRNA_ligase"/>
</dbReference>
<dbReference type="FunFam" id="1.10.730.20:FF:000001">
    <property type="entry name" value="Isoleucine--tRNA ligase"/>
    <property type="match status" value="1"/>
</dbReference>
<evidence type="ECO:0000256" key="11">
    <source>
        <dbReference type="SAM" id="Coils"/>
    </source>
</evidence>
<evidence type="ECO:0000256" key="1">
    <source>
        <dbReference type="ARBA" id="ARBA00006887"/>
    </source>
</evidence>
<feature type="binding site" evidence="10">
    <location>
        <position position="608"/>
    </location>
    <ligand>
        <name>ATP</name>
        <dbReference type="ChEBI" id="CHEBI:30616"/>
    </ligand>
</feature>
<evidence type="ECO:0000256" key="4">
    <source>
        <dbReference type="ARBA" id="ARBA00022741"/>
    </source>
</evidence>
<evidence type="ECO:0000256" key="2">
    <source>
        <dbReference type="ARBA" id="ARBA00022490"/>
    </source>
</evidence>
<evidence type="ECO:0000256" key="3">
    <source>
        <dbReference type="ARBA" id="ARBA00022598"/>
    </source>
</evidence>
<dbReference type="GO" id="GO:0002161">
    <property type="term" value="F:aminoacyl-tRNA deacylase activity"/>
    <property type="evidence" value="ECO:0007669"/>
    <property type="project" value="InterPro"/>
</dbReference>
<keyword evidence="4 10" id="KW-0547">Nucleotide-binding</keyword>
<dbReference type="InterPro" id="IPR033708">
    <property type="entry name" value="Anticodon_Ile_BEm"/>
</dbReference>
<dbReference type="Pfam" id="PF06827">
    <property type="entry name" value="zf-FPG_IleRS"/>
    <property type="match status" value="1"/>
</dbReference>
<dbReference type="InterPro" id="IPR002301">
    <property type="entry name" value="Ile-tRNA-ligase"/>
</dbReference>
<feature type="binding site" evidence="10">
    <location>
        <position position="564"/>
    </location>
    <ligand>
        <name>L-isoleucyl-5'-AMP</name>
        <dbReference type="ChEBI" id="CHEBI:178002"/>
    </ligand>
</feature>
<keyword evidence="10" id="KW-0479">Metal-binding</keyword>
<dbReference type="EC" id="6.1.1.5" evidence="10"/>
<keyword evidence="5 10" id="KW-0067">ATP-binding</keyword>
<dbReference type="GO" id="GO:0006428">
    <property type="term" value="P:isoleucyl-tRNA aminoacylation"/>
    <property type="evidence" value="ECO:0007669"/>
    <property type="project" value="UniProtKB-UniRule"/>
</dbReference>
<evidence type="ECO:0000256" key="9">
    <source>
        <dbReference type="ARBA" id="ARBA00048359"/>
    </source>
</evidence>
<keyword evidence="3 10" id="KW-0436">Ligase</keyword>
<evidence type="ECO:0000256" key="5">
    <source>
        <dbReference type="ARBA" id="ARBA00022840"/>
    </source>
</evidence>
<feature type="binding site" evidence="10">
    <location>
        <position position="896"/>
    </location>
    <ligand>
        <name>Zn(2+)</name>
        <dbReference type="ChEBI" id="CHEBI:29105"/>
    </ligand>
</feature>
<feature type="binding site" evidence="10">
    <location>
        <position position="916"/>
    </location>
    <ligand>
        <name>Zn(2+)</name>
        <dbReference type="ChEBI" id="CHEBI:29105"/>
    </ligand>
</feature>
<dbReference type="GO" id="GO:0005829">
    <property type="term" value="C:cytosol"/>
    <property type="evidence" value="ECO:0007669"/>
    <property type="project" value="TreeGrafter"/>
</dbReference>
<evidence type="ECO:0000256" key="6">
    <source>
        <dbReference type="ARBA" id="ARBA00022917"/>
    </source>
</evidence>
<evidence type="ECO:0000259" key="14">
    <source>
        <dbReference type="Pfam" id="PF08264"/>
    </source>
</evidence>
<dbReference type="Pfam" id="PF08264">
    <property type="entry name" value="Anticodon_1"/>
    <property type="match status" value="1"/>
</dbReference>
<dbReference type="AlphaFoldDB" id="A0A3E2BKV6"/>
<feature type="domain" description="Methionyl/Valyl/Leucyl/Isoleucyl-tRNA synthetase anticodon-binding" evidence="14">
    <location>
        <begin position="688"/>
        <end position="843"/>
    </location>
</feature>
<evidence type="ECO:0000313" key="16">
    <source>
        <dbReference type="Proteomes" id="UP000257323"/>
    </source>
</evidence>
<dbReference type="Gene3D" id="3.40.50.620">
    <property type="entry name" value="HUPs"/>
    <property type="match status" value="2"/>
</dbReference>
<dbReference type="FunFam" id="3.40.50.620:FF:000152">
    <property type="entry name" value="Isoleucine--tRNA ligase"/>
    <property type="match status" value="1"/>
</dbReference>
<dbReference type="EMBL" id="QUAH01000010">
    <property type="protein sequence ID" value="RFT15368.1"/>
    <property type="molecule type" value="Genomic_DNA"/>
</dbReference>
<comment type="function">
    <text evidence="8 10">Catalyzes the attachment of isoleucine to tRNA(Ile). As IleRS can inadvertently accommodate and process structurally similar amino acids such as valine, to avoid such errors it has two additional distinct tRNA(Ile)-dependent editing activities. One activity is designated as 'pretransfer' editing and involves the hydrolysis of activated Val-AMP. The other activity is designated 'posttransfer' editing and involves deacylation of mischarged Val-tRNA(Ile).</text>
</comment>
<dbReference type="CDD" id="cd07960">
    <property type="entry name" value="Anticodon_Ia_Ile_BEm"/>
    <property type="match status" value="1"/>
</dbReference>
<dbReference type="HAMAP" id="MF_02002">
    <property type="entry name" value="Ile_tRNA_synth_type1"/>
    <property type="match status" value="1"/>
</dbReference>
<feature type="short sequence motif" description="'KMSKS' region" evidence="10">
    <location>
        <begin position="605"/>
        <end position="609"/>
    </location>
</feature>